<feature type="transmembrane region" description="Helical" evidence="14">
    <location>
        <begin position="244"/>
        <end position="264"/>
    </location>
</feature>
<evidence type="ECO:0000256" key="1">
    <source>
        <dbReference type="ARBA" id="ARBA00004477"/>
    </source>
</evidence>
<evidence type="ECO:0000256" key="4">
    <source>
        <dbReference type="ARBA" id="ARBA00011967"/>
    </source>
</evidence>
<evidence type="ECO:0000256" key="10">
    <source>
        <dbReference type="ARBA" id="ARBA00022989"/>
    </source>
</evidence>
<dbReference type="GO" id="GO:0106073">
    <property type="term" value="F:dolichyl pyrophosphate Glc2Man9GlcNAc2 alpha-1,2-glucosyltransferase activity"/>
    <property type="evidence" value="ECO:0007669"/>
    <property type="project" value="UniProtKB-EC"/>
</dbReference>
<accession>A0ABR2VR65</accession>
<comment type="caution">
    <text evidence="14">Lacks conserved residue(s) required for the propagation of feature annotation.</text>
</comment>
<evidence type="ECO:0000256" key="11">
    <source>
        <dbReference type="ARBA" id="ARBA00023136"/>
    </source>
</evidence>
<dbReference type="EMBL" id="JASJQH010008131">
    <property type="protein sequence ID" value="KAK9695030.1"/>
    <property type="molecule type" value="Genomic_DNA"/>
</dbReference>
<comment type="catalytic activity">
    <reaction evidence="13">
        <text>an alpha-D-Glc-(1-&gt;3)-alpha-D-Glc-(1-&gt;3)-alpha-D-Man-(1-&gt;2)-alpha-D-Man-(1-&gt;2)-alpha-D-Man-(1-&gt;3)-[alpha-D-Man-(1-&gt;2)-alpha-D-Man-(1-&gt;3)-[alpha-D-Man-(1-&gt;2)-alpha-D-Man-(1-&gt;6)]-alpha-D-Man-(1-&gt;6)]-beta-D-Man-(1-&gt;4)-beta-D-GlcNAc-(1-&gt;4)-alpha-D-GlcNAc-diphospho-di-trans,poly-cis-dolichol + a di-trans,poly-cis-dolichyl beta-D-glucosyl phosphate = a alpha-D-Glc-(1-&gt;2)-alpha-D-Glc-(1-&gt;3)-alpha-D-Glc-(1-&gt;3)-alpha-D-Man-(1-&gt;2)-alpha-D-Man-(1-&gt;2)-alpha-D-Man-(1-&gt;3)-[alpha-D-Man-(1-&gt;2)-alpha-D-Man-(1-&gt;3)-[alpha-D-Man-(1-&gt;2)-alpha-D-Man-(1-&gt;6)]-alpha-D-Man-(1-&gt;6)]-beta-D-Man-(1-&gt;4)-beta-D-GlcNAc-(1-&gt;4)-alpha-D-GlcNAc-diphospho-di-trans,poly-cis-dolichol + a di-trans,poly-cis-dolichyl phosphate + H(+)</text>
        <dbReference type="Rhea" id="RHEA:29543"/>
        <dbReference type="Rhea" id="RHEA-COMP:19498"/>
        <dbReference type="Rhea" id="RHEA-COMP:19502"/>
        <dbReference type="Rhea" id="RHEA-COMP:19512"/>
        <dbReference type="Rhea" id="RHEA-COMP:19522"/>
        <dbReference type="ChEBI" id="CHEBI:15378"/>
        <dbReference type="ChEBI" id="CHEBI:57525"/>
        <dbReference type="ChEBI" id="CHEBI:57683"/>
        <dbReference type="ChEBI" id="CHEBI:132522"/>
        <dbReference type="ChEBI" id="CHEBI:132523"/>
        <dbReference type="EC" id="2.4.1.256"/>
    </reaction>
    <physiologicalReaction direction="left-to-right" evidence="13">
        <dbReference type="Rhea" id="RHEA:29544"/>
    </physiologicalReaction>
</comment>
<protein>
    <recommendedName>
        <fullName evidence="5 14">Dol-P-Glc:Glc(2)Man(9)GlcNAc(2)-PP-Dol alpha-1,2-glucosyltransferase</fullName>
        <ecNumber evidence="4 14">2.4.1.256</ecNumber>
    </recommendedName>
</protein>
<evidence type="ECO:0000313" key="16">
    <source>
        <dbReference type="Proteomes" id="UP001479436"/>
    </source>
</evidence>
<dbReference type="InterPro" id="IPR016900">
    <property type="entry name" value="Alg10"/>
</dbReference>
<feature type="transmembrane region" description="Helical" evidence="14">
    <location>
        <begin position="284"/>
        <end position="301"/>
    </location>
</feature>
<keyword evidence="16" id="KW-1185">Reference proteome</keyword>
<comment type="caution">
    <text evidence="15">The sequence shown here is derived from an EMBL/GenBank/DDBJ whole genome shotgun (WGS) entry which is preliminary data.</text>
</comment>
<keyword evidence="11 14" id="KW-0472">Membrane</keyword>
<keyword evidence="6 14" id="KW-0328">Glycosyltransferase</keyword>
<evidence type="ECO:0000256" key="8">
    <source>
        <dbReference type="ARBA" id="ARBA00022692"/>
    </source>
</evidence>
<comment type="function">
    <text evidence="12">Dol-P-Glc:Glc(2)Man(9)GlcNAc(2)-PP-Dol alpha-1,2-glucosyltransferase that operates in the biosynthetic pathway of dolichol-linked oligosaccharides, the glycan precursors employed in protein asparagine (N)-glycosylation. The assembly of dolichol-linked oligosaccharides begins on the cytosolic side of the endoplasmic reticulum membrane and finishes in its lumen. The sequential addition of sugars to dolichol pyrophosphate produces dolichol-linked oligosaccharides containing fourteen sugars, including two GlcNAcs, nine mannoses and three glucoses. Once assembled, the oligosaccharide is transferred from the lipid to nascent proteins by oligosaccharyltransferases. In the lumen of the endoplasmic reticulum, adds the third and last glucose residue from dolichyl phosphate glucose (Dol-P-Glc) onto the lipid-linked oligosaccharide intermediate Glc(2)Man(9)GlcNAc(2)-PP-Dol to produce Glc(3)Man(9)GlcNAc(2)-PP-Dol.</text>
</comment>
<comment type="similarity">
    <text evidence="3 14">Belongs to the ALG10 glucosyltransferase family.</text>
</comment>
<dbReference type="Pfam" id="PF04922">
    <property type="entry name" value="DIE2_ALG10"/>
    <property type="match status" value="1"/>
</dbReference>
<evidence type="ECO:0000256" key="13">
    <source>
        <dbReference type="ARBA" id="ARBA00048064"/>
    </source>
</evidence>
<feature type="transmembrane region" description="Helical" evidence="14">
    <location>
        <begin position="321"/>
        <end position="340"/>
    </location>
</feature>
<name>A0ABR2VR65_9FUNG</name>
<evidence type="ECO:0000256" key="2">
    <source>
        <dbReference type="ARBA" id="ARBA00004922"/>
    </source>
</evidence>
<reference evidence="15 16" key="1">
    <citation type="submission" date="2023-04" db="EMBL/GenBank/DDBJ databases">
        <title>Genome of Basidiobolus ranarum AG-B5.</title>
        <authorList>
            <person name="Stajich J.E."/>
            <person name="Carter-House D."/>
            <person name="Gryganskyi A."/>
        </authorList>
    </citation>
    <scope>NUCLEOTIDE SEQUENCE [LARGE SCALE GENOMIC DNA]</scope>
    <source>
        <strain evidence="15 16">AG-B5</strain>
    </source>
</reference>
<keyword evidence="10 14" id="KW-1133">Transmembrane helix</keyword>
<keyword evidence="8 14" id="KW-0812">Transmembrane</keyword>
<feature type="transmembrane region" description="Helical" evidence="14">
    <location>
        <begin position="64"/>
        <end position="81"/>
    </location>
</feature>
<feature type="transmembrane region" description="Helical" evidence="14">
    <location>
        <begin position="360"/>
        <end position="383"/>
    </location>
</feature>
<feature type="transmembrane region" description="Helical" evidence="14">
    <location>
        <begin position="437"/>
        <end position="456"/>
    </location>
</feature>
<organism evidence="15 16">
    <name type="scientific">Basidiobolus ranarum</name>
    <dbReference type="NCBI Taxonomy" id="34480"/>
    <lineage>
        <taxon>Eukaryota</taxon>
        <taxon>Fungi</taxon>
        <taxon>Fungi incertae sedis</taxon>
        <taxon>Zoopagomycota</taxon>
        <taxon>Entomophthoromycotina</taxon>
        <taxon>Basidiobolomycetes</taxon>
        <taxon>Basidiobolales</taxon>
        <taxon>Basidiobolaceae</taxon>
        <taxon>Basidiobolus</taxon>
    </lineage>
</organism>
<feature type="transmembrane region" description="Helical" evidence="14">
    <location>
        <begin position="93"/>
        <end position="114"/>
    </location>
</feature>
<evidence type="ECO:0000256" key="5">
    <source>
        <dbReference type="ARBA" id="ARBA00018512"/>
    </source>
</evidence>
<gene>
    <name evidence="15" type="primary">ALG10</name>
    <name evidence="15" type="ORF">K7432_013185</name>
</gene>
<dbReference type="EC" id="2.4.1.256" evidence="4 14"/>
<feature type="transmembrane region" description="Helical" evidence="14">
    <location>
        <begin position="126"/>
        <end position="146"/>
    </location>
</feature>
<keyword evidence="9" id="KW-0256">Endoplasmic reticulum</keyword>
<comment type="pathway">
    <text evidence="2">Protein modification; protein glycosylation.</text>
</comment>
<dbReference type="PANTHER" id="PTHR12989">
    <property type="entry name" value="ALPHA-1,2-GLUCOSYLTRANSFERASE ALG10"/>
    <property type="match status" value="1"/>
</dbReference>
<dbReference type="Proteomes" id="UP001479436">
    <property type="component" value="Unassembled WGS sequence"/>
</dbReference>
<feature type="transmembrane region" description="Helical" evidence="14">
    <location>
        <begin position="395"/>
        <end position="417"/>
    </location>
</feature>
<comment type="subcellular location">
    <subcellularLocation>
        <location evidence="1">Endoplasmic reticulum membrane</location>
        <topology evidence="1">Multi-pass membrane protein</topology>
    </subcellularLocation>
</comment>
<evidence type="ECO:0000256" key="12">
    <source>
        <dbReference type="ARBA" id="ARBA00044727"/>
    </source>
</evidence>
<dbReference type="PANTHER" id="PTHR12989:SF10">
    <property type="entry name" value="DOL-P-GLC:GLC(2)MAN(9)GLCNAC(2)-PP-DOL ALPHA-1,2-GLUCOSYLTRANSFERASE-RELATED"/>
    <property type="match status" value="1"/>
</dbReference>
<keyword evidence="7 15" id="KW-0808">Transferase</keyword>
<evidence type="ECO:0000256" key="3">
    <source>
        <dbReference type="ARBA" id="ARBA00010600"/>
    </source>
</evidence>
<evidence type="ECO:0000256" key="6">
    <source>
        <dbReference type="ARBA" id="ARBA00022676"/>
    </source>
</evidence>
<evidence type="ECO:0000256" key="9">
    <source>
        <dbReference type="ARBA" id="ARBA00022824"/>
    </source>
</evidence>
<evidence type="ECO:0000256" key="14">
    <source>
        <dbReference type="PIRNR" id="PIRNR028810"/>
    </source>
</evidence>
<evidence type="ECO:0000256" key="7">
    <source>
        <dbReference type="ARBA" id="ARBA00022679"/>
    </source>
</evidence>
<dbReference type="PIRSF" id="PIRSF028810">
    <property type="entry name" value="Alpha1_2_glucosyltferase_Alg10"/>
    <property type="match status" value="1"/>
</dbReference>
<proteinExistence type="inferred from homology"/>
<sequence length="473" mass="54696">MATTAMSLTLAILAGLVLIYGYLLQLVNNIVPRSYMDEIFHVPQAQLYCKGQYLIWDPMITTPPGLYLLSNILFSALNYLNNIGLKISCSTSFLRATNSLLGLGVYLVLFGLLHHLRPQQSATKNTVTALIISFFPVGFFYNFLYYTDTGSTFFVLLSYLLSLKKRNYIAALCSFVSIWFRQTNVIWNCFILGNAVFTELLEISENRKKGSAIGLRLSQLKHVGQLVQLIDQTVREILNNWKRVFLVALPYCINVILFVGFLKWNGGIVLGDKSNHIAGLHFPQIFYFISFTSAFLAPYLVTSNNIGIIHSYVSSISFKALSQLAVLLGCMNILIYKFTFEHPFLLSDNRHYSFYVWKKIYKLHSLVKYLLSPIYVIAGRLLCEIVRGLPVYWCLLYMITILLVLVPSPLLEFRYFILPFLMIRIHSSSEYESNLRLSWEFFVYLSINLFTLYMFLYRPFTWDNVDELQRFMW</sequence>
<evidence type="ECO:0000313" key="15">
    <source>
        <dbReference type="EMBL" id="KAK9695030.1"/>
    </source>
</evidence>